<evidence type="ECO:0000313" key="14">
    <source>
        <dbReference type="Proteomes" id="UP000199069"/>
    </source>
</evidence>
<dbReference type="EMBL" id="CWKI01000010">
    <property type="protein sequence ID" value="CTR09342.1"/>
    <property type="molecule type" value="Genomic_DNA"/>
</dbReference>
<evidence type="ECO:0000259" key="10">
    <source>
        <dbReference type="SMART" id="SM00916"/>
    </source>
</evidence>
<dbReference type="STRING" id="5286.A0A061AF79"/>
<dbReference type="EMBL" id="LCTV02000010">
    <property type="protein sequence ID" value="PRQ72009.1"/>
    <property type="molecule type" value="Genomic_DNA"/>
</dbReference>
<reference evidence="13 15" key="3">
    <citation type="journal article" date="2018" name="Elife">
        <title>Functional genomics of lipid metabolism in the oleaginous yeast Rhodosporidium toruloides.</title>
        <authorList>
            <person name="Coradetti S.T."/>
            <person name="Pinel D."/>
            <person name="Geiselman G."/>
            <person name="Ito M."/>
            <person name="Mondo S."/>
            <person name="Reilly M.C."/>
            <person name="Cheng Y.F."/>
            <person name="Bauer S."/>
            <person name="Grigoriev I."/>
            <person name="Gladden J.M."/>
            <person name="Simmons B.A."/>
            <person name="Brem R."/>
            <person name="Arkin A.P."/>
            <person name="Skerker J.M."/>
        </authorList>
    </citation>
    <scope>NUCLEOTIDE SEQUENCE [LARGE SCALE GENOMIC DNA]</scope>
    <source>
        <strain evidence="13 15">NBRC 0880</strain>
    </source>
</reference>
<evidence type="ECO:0000313" key="12">
    <source>
        <dbReference type="EMBL" id="CTR09342.1"/>
    </source>
</evidence>
<keyword evidence="9" id="KW-0472">Membrane</keyword>
<evidence type="ECO:0000313" key="15">
    <source>
        <dbReference type="Proteomes" id="UP000239560"/>
    </source>
</evidence>
<dbReference type="PANTHER" id="PTHR12878">
    <property type="entry name" value="NADH-UBIQUINONE OXIDOREDUCTASE B8 SUBUNIT"/>
    <property type="match status" value="1"/>
</dbReference>
<organism evidence="11">
    <name type="scientific">Rhodotorula toruloides</name>
    <name type="common">Yeast</name>
    <name type="synonym">Rhodosporidium toruloides</name>
    <dbReference type="NCBI Taxonomy" id="5286"/>
    <lineage>
        <taxon>Eukaryota</taxon>
        <taxon>Fungi</taxon>
        <taxon>Dikarya</taxon>
        <taxon>Basidiomycota</taxon>
        <taxon>Pucciniomycotina</taxon>
        <taxon>Microbotryomycetes</taxon>
        <taxon>Sporidiobolales</taxon>
        <taxon>Sporidiobolaceae</taxon>
        <taxon>Rhodotorula</taxon>
    </lineage>
</organism>
<comment type="subcellular location">
    <subcellularLocation>
        <location evidence="2">Mitochondrion inner membrane</location>
        <topology evidence="2">Peripheral membrane protein</topology>
        <orientation evidence="2">Matrix side</orientation>
    </subcellularLocation>
</comment>
<dbReference type="AlphaFoldDB" id="A0A061AF79"/>
<comment type="function">
    <text evidence="1">Accessory subunit of the mitochondrial membrane respiratory chain NADH dehydrogenase (Complex I), that is believed not to be involved in catalysis. Complex I functions in the transfer of electrons from NADH to the respiratory chain. The immediate electron acceptor for the enzyme is believed to be ubiquinone.</text>
</comment>
<reference evidence="11" key="1">
    <citation type="journal article" date="2014" name="Genome Announc.">
        <title>Draft genome sequence of Rhodosporidium toruloides CECT1137, an oleaginous yeast of biotechnological interest.</title>
        <authorList>
            <person name="Morin N."/>
            <person name="Calcas X."/>
            <person name="Devillers H."/>
            <person name="Durrens P."/>
            <person name="Sherman D.J."/>
            <person name="Nicaud J.-M."/>
            <person name="Neuveglise C."/>
        </authorList>
    </citation>
    <scope>NUCLEOTIDE SEQUENCE</scope>
    <source>
        <strain evidence="11">CECT1137</strain>
    </source>
</reference>
<evidence type="ECO:0000256" key="2">
    <source>
        <dbReference type="ARBA" id="ARBA00004443"/>
    </source>
</evidence>
<evidence type="ECO:0000256" key="9">
    <source>
        <dbReference type="ARBA" id="ARBA00023136"/>
    </source>
</evidence>
<keyword evidence="5" id="KW-0679">Respiratory chain</keyword>
<proteinExistence type="inferred from homology"/>
<dbReference type="Pfam" id="PF05047">
    <property type="entry name" value="L51_S25_CI-B8"/>
    <property type="match status" value="1"/>
</dbReference>
<dbReference type="Proteomes" id="UP000199069">
    <property type="component" value="Unassembled WGS sequence"/>
</dbReference>
<evidence type="ECO:0000256" key="5">
    <source>
        <dbReference type="ARBA" id="ARBA00022660"/>
    </source>
</evidence>
<dbReference type="InterPro" id="IPR036249">
    <property type="entry name" value="Thioredoxin-like_sf"/>
</dbReference>
<evidence type="ECO:0000256" key="4">
    <source>
        <dbReference type="ARBA" id="ARBA00022448"/>
    </source>
</evidence>
<sequence>MSALRKALPAAVRELRLFGCQQSPGSEGVRAFIRSSYPQIKSANPDLPILIREASGTPARGFVRFERGVEKQISLEGASSAEEVEKKIASLL</sequence>
<comment type="similarity">
    <text evidence="3">Belongs to the complex I NDUFA2 subunit family.</text>
</comment>
<evidence type="ECO:0000256" key="7">
    <source>
        <dbReference type="ARBA" id="ARBA00022982"/>
    </source>
</evidence>
<dbReference type="SMART" id="SM00916">
    <property type="entry name" value="L51_S25_CI-B8"/>
    <property type="match status" value="1"/>
</dbReference>
<dbReference type="EMBL" id="LK052936">
    <property type="protein sequence ID" value="CDR35796.1"/>
    <property type="molecule type" value="Genomic_DNA"/>
</dbReference>
<evidence type="ECO:0000313" key="11">
    <source>
        <dbReference type="EMBL" id="CDR35796.1"/>
    </source>
</evidence>
<name>A0A061AF79_RHOTO</name>
<dbReference type="InterPro" id="IPR016464">
    <property type="entry name" value="NADH_Ub_cplx-1_asu_su-2"/>
</dbReference>
<dbReference type="PIRSF" id="PIRSF005822">
    <property type="entry name" value="NDUA2"/>
    <property type="match status" value="1"/>
</dbReference>
<keyword evidence="6" id="KW-0999">Mitochondrion inner membrane</keyword>
<dbReference type="Proteomes" id="UP000239560">
    <property type="component" value="Unassembled WGS sequence"/>
</dbReference>
<keyword evidence="14" id="KW-1185">Reference proteome</keyword>
<keyword evidence="8" id="KW-0496">Mitochondrion</keyword>
<evidence type="ECO:0000313" key="13">
    <source>
        <dbReference type="EMBL" id="PRQ72009.1"/>
    </source>
</evidence>
<evidence type="ECO:0000256" key="1">
    <source>
        <dbReference type="ARBA" id="ARBA00003195"/>
    </source>
</evidence>
<dbReference type="OMA" id="RIHLCQH"/>
<protein>
    <submittedName>
        <fullName evidence="11">RHTO0S01e07294g1_1</fullName>
    </submittedName>
    <submittedName>
        <fullName evidence="13">Thioredoxin-like fold</fullName>
    </submittedName>
</protein>
<dbReference type="PANTHER" id="PTHR12878:SF0">
    <property type="entry name" value="NADH DEHYDROGENASE [UBIQUINONE] 1 ALPHA SUBCOMPLEX SUBUNIT 2"/>
    <property type="match status" value="1"/>
</dbReference>
<reference evidence="12 14" key="2">
    <citation type="submission" date="2015-07" db="EMBL/GenBank/DDBJ databases">
        <authorList>
            <person name="Cajimat M.N.B."/>
            <person name="Milazzo M.L."/>
            <person name="Fulhorst C.F."/>
        </authorList>
    </citation>
    <scope>NUCLEOTIDE SEQUENCE [LARGE SCALE GENOMIC DNA]</scope>
    <source>
        <strain evidence="12">Single colony</strain>
    </source>
</reference>
<gene>
    <name evidence="12" type="primary">FGENESH: predicted gene_10.40</name>
    <name evidence="13" type="ORF">AAT19DRAFT_9348</name>
    <name evidence="12" type="ORF">BN2166_0052030</name>
    <name evidence="11" type="ORF">RHTO0S_01e07294g</name>
</gene>
<evidence type="ECO:0000256" key="3">
    <source>
        <dbReference type="ARBA" id="ARBA00008939"/>
    </source>
</evidence>
<evidence type="ECO:0000256" key="8">
    <source>
        <dbReference type="ARBA" id="ARBA00023128"/>
    </source>
</evidence>
<dbReference type="Gene3D" id="3.40.30.10">
    <property type="entry name" value="Glutaredoxin"/>
    <property type="match status" value="1"/>
</dbReference>
<feature type="domain" description="Ribosomal protein/NADH dehydrogenase" evidence="10">
    <location>
        <begin position="21"/>
        <end position="91"/>
    </location>
</feature>
<dbReference type="GO" id="GO:0005743">
    <property type="term" value="C:mitochondrial inner membrane"/>
    <property type="evidence" value="ECO:0007669"/>
    <property type="project" value="UniProtKB-SubCell"/>
</dbReference>
<dbReference type="OrthoDB" id="10250268at2759"/>
<dbReference type="SUPFAM" id="SSF52833">
    <property type="entry name" value="Thioredoxin-like"/>
    <property type="match status" value="1"/>
</dbReference>
<dbReference type="InterPro" id="IPR007741">
    <property type="entry name" value="Ribosomal_mL43/mS25/NADH_DH"/>
</dbReference>
<evidence type="ECO:0000256" key="6">
    <source>
        <dbReference type="ARBA" id="ARBA00022792"/>
    </source>
</evidence>
<keyword evidence="12" id="KW-0830">Ubiquinone</keyword>
<keyword evidence="7" id="KW-0249">Electron transport</keyword>
<accession>A0A061AF79</accession>
<keyword evidence="4" id="KW-0813">Transport</keyword>